<keyword evidence="4" id="KW-1185">Reference proteome</keyword>
<dbReference type="OrthoDB" id="9179571at2"/>
<reference evidence="1 4" key="1">
    <citation type="submission" date="2016-08" db="EMBL/GenBank/DDBJ databases">
        <title>Candidatus Dactylopiibacterium carminicum genome sequence.</title>
        <authorList>
            <person name="Ramirez-Puebla S.T."/>
            <person name="Ormeno-Orrillo E."/>
            <person name="Vera-Ponce De Leon A."/>
            <person name="Luis L."/>
            <person name="Sanchez-Flores A."/>
            <person name="Monica R."/>
            <person name="Martinez-Romero E."/>
        </authorList>
    </citation>
    <scope>NUCLEOTIDE SEQUENCE [LARGE SCALE GENOMIC DNA]</scope>
    <source>
        <strain evidence="1">END1</strain>
    </source>
</reference>
<name>A0A272EYG1_9RHOO</name>
<dbReference type="Proteomes" id="UP000623509">
    <property type="component" value="Unassembled WGS sequence"/>
</dbReference>
<reference evidence="2 3" key="2">
    <citation type="submission" date="2017-07" db="EMBL/GenBank/DDBJ databases">
        <title>Candidatus Dactylopiibacterium carminicum, a nitrogen-fixing symbiont of the cochineal insect Dactylopius coccus and Dactylopius opuntiae (Hemiptera: Coccoidea: Dactylopiidae).</title>
        <authorList>
            <person name="Vera A."/>
        </authorList>
    </citation>
    <scope>NUCLEOTIDE SEQUENCE [LARGE SCALE GENOMIC DNA]</scope>
    <source>
        <strain evidence="2 3">NFDCM</strain>
    </source>
</reference>
<accession>A0A272EYG1</accession>
<dbReference type="EMBL" id="NMRN01000002">
    <property type="protein sequence ID" value="PAS95143.1"/>
    <property type="molecule type" value="Genomic_DNA"/>
</dbReference>
<evidence type="ECO:0000313" key="1">
    <source>
        <dbReference type="EMBL" id="KAF7600622.1"/>
    </source>
</evidence>
<dbReference type="Pfam" id="PF23840">
    <property type="entry name" value="Phage_tail_terminator"/>
    <property type="match status" value="1"/>
</dbReference>
<comment type="caution">
    <text evidence="2">The sequence shown here is derived from an EMBL/GenBank/DDBJ whole genome shotgun (WGS) entry which is preliminary data.</text>
</comment>
<organism evidence="2 3">
    <name type="scientific">Candidatus Dactylopiibacterium carminicum</name>
    <dbReference type="NCBI Taxonomy" id="857335"/>
    <lineage>
        <taxon>Bacteria</taxon>
        <taxon>Pseudomonadati</taxon>
        <taxon>Pseudomonadota</taxon>
        <taxon>Betaproteobacteria</taxon>
        <taxon>Rhodocyclales</taxon>
        <taxon>Rhodocyclaceae</taxon>
        <taxon>Candidatus Dactylopiibacterium</taxon>
    </lineage>
</organism>
<dbReference type="InterPro" id="IPR056912">
    <property type="entry name" value="Phage_JBD30_tail_term-like"/>
</dbReference>
<dbReference type="Gene3D" id="3.30.2000.10">
    <property type="entry name" value="Phage tail protein-like"/>
    <property type="match status" value="1"/>
</dbReference>
<dbReference type="AlphaFoldDB" id="A0A272EYG1"/>
<evidence type="ECO:0000313" key="2">
    <source>
        <dbReference type="EMBL" id="PAS95143.1"/>
    </source>
</evidence>
<dbReference type="Proteomes" id="UP000216107">
    <property type="component" value="Unassembled WGS sequence"/>
</dbReference>
<evidence type="ECO:0000313" key="4">
    <source>
        <dbReference type="Proteomes" id="UP000623509"/>
    </source>
</evidence>
<evidence type="ECO:0000313" key="3">
    <source>
        <dbReference type="Proteomes" id="UP000216107"/>
    </source>
</evidence>
<dbReference type="InterPro" id="IPR038042">
    <property type="entry name" value="Gp37-like"/>
</dbReference>
<dbReference type="RefSeq" id="WP_095523190.1">
    <property type="nucleotide sequence ID" value="NZ_MDUX01000003.1"/>
</dbReference>
<proteinExistence type="predicted"/>
<gene>
    <name evidence="1" type="ORF">BGI27_01695</name>
    <name evidence="2" type="ORF">CGU29_01475</name>
</gene>
<sequence>MSSAPFDIDLAIQRLAGELGKALQQVRGAADYASITDFQSFRPPEAFALLVNERAASGQAAGSTGSASTAKARQPAIVEFGVVLAVQNARYQRGAPAVRDAMPLIGKVRDALIGWQPPGLSLARPVMWRSGRVIGYDAGVLLWGDVFTTQHSIGSKP</sequence>
<dbReference type="EMBL" id="MDUX01000003">
    <property type="protein sequence ID" value="KAF7600622.1"/>
    <property type="molecule type" value="Genomic_DNA"/>
</dbReference>
<protein>
    <recommendedName>
        <fullName evidence="5">Virion structural protein</fullName>
    </recommendedName>
</protein>
<evidence type="ECO:0008006" key="5">
    <source>
        <dbReference type="Google" id="ProtNLM"/>
    </source>
</evidence>